<reference evidence="1 2" key="1">
    <citation type="submission" date="2014-04" db="EMBL/GenBank/DDBJ databases">
        <authorList>
            <person name="Sibley D."/>
            <person name="Venepally P."/>
            <person name="Karamycheva S."/>
            <person name="Hadjithomas M."/>
            <person name="Khan A."/>
            <person name="Brunk B."/>
            <person name="Roos D."/>
            <person name="Caler E."/>
            <person name="Lorenzi H."/>
        </authorList>
    </citation>
    <scope>NUCLEOTIDE SEQUENCE [LARGE SCALE GENOMIC DNA]</scope>
    <source>
        <strain evidence="1 2">MAS</strain>
    </source>
</reference>
<protein>
    <submittedName>
        <fullName evidence="1">Uncharacterized protein</fullName>
    </submittedName>
</protein>
<name>A0A086PXD3_TOXGO</name>
<accession>A0A086PXD3</accession>
<evidence type="ECO:0000313" key="1">
    <source>
        <dbReference type="EMBL" id="KFH05015.1"/>
    </source>
</evidence>
<organism evidence="1 2">
    <name type="scientific">Toxoplasma gondii MAS</name>
    <dbReference type="NCBI Taxonomy" id="943118"/>
    <lineage>
        <taxon>Eukaryota</taxon>
        <taxon>Sar</taxon>
        <taxon>Alveolata</taxon>
        <taxon>Apicomplexa</taxon>
        <taxon>Conoidasida</taxon>
        <taxon>Coccidia</taxon>
        <taxon>Eucoccidiorida</taxon>
        <taxon>Eimeriorina</taxon>
        <taxon>Sarcocystidae</taxon>
        <taxon>Toxoplasma</taxon>
    </lineage>
</organism>
<dbReference type="EMBL" id="AEXC02002456">
    <property type="protein sequence ID" value="KFH05015.1"/>
    <property type="molecule type" value="Genomic_DNA"/>
</dbReference>
<gene>
    <name evidence="1" type="ORF">TGMAS_416390</name>
</gene>
<dbReference type="Proteomes" id="UP000028821">
    <property type="component" value="Unassembled WGS sequence"/>
</dbReference>
<sequence length="11" mass="1351">MKMKRGERAML</sequence>
<comment type="caution">
    <text evidence="1">The sequence shown here is derived from an EMBL/GenBank/DDBJ whole genome shotgun (WGS) entry which is preliminary data.</text>
</comment>
<evidence type="ECO:0000313" key="2">
    <source>
        <dbReference type="Proteomes" id="UP000028821"/>
    </source>
</evidence>
<dbReference type="VEuPathDB" id="ToxoDB:TGMAS_416390"/>
<feature type="non-terminal residue" evidence="1">
    <location>
        <position position="11"/>
    </location>
</feature>
<proteinExistence type="predicted"/>